<dbReference type="SMART" id="SM00895">
    <property type="entry name" value="FCD"/>
    <property type="match status" value="1"/>
</dbReference>
<keyword evidence="2" id="KW-0238">DNA-binding</keyword>
<dbReference type="InterPro" id="IPR008920">
    <property type="entry name" value="TF_FadR/GntR_C"/>
</dbReference>
<dbReference type="InterPro" id="IPR036390">
    <property type="entry name" value="WH_DNA-bd_sf"/>
</dbReference>
<organism evidence="5 6">
    <name type="scientific">Actinophytocola xinjiangensis</name>
    <dbReference type="NCBI Taxonomy" id="485602"/>
    <lineage>
        <taxon>Bacteria</taxon>
        <taxon>Bacillati</taxon>
        <taxon>Actinomycetota</taxon>
        <taxon>Actinomycetes</taxon>
        <taxon>Pseudonocardiales</taxon>
        <taxon>Pseudonocardiaceae</taxon>
    </lineage>
</organism>
<evidence type="ECO:0000256" key="2">
    <source>
        <dbReference type="ARBA" id="ARBA00023125"/>
    </source>
</evidence>
<sequence>MRKPEPTRTSRPPGLQEPIARAEPLRDAVHARLVELISSGEYPPGAALTEASLSRALDVSRTPIREALLRLEAEGVLRSALARGFTIRPLVRREVEELYPILAGLEALAVRTAIPVPKPTVKALRGTLTELERCQDPIRRWKLDTRWHATIVAASGNEHLHAMIGQLRVNLSRYELAHLREVPTREHADQQHRDILAALEARETDRAAELLETHWREGQQRVLDWLTPAAPRTTP</sequence>
<dbReference type="PANTHER" id="PTHR43537:SF5">
    <property type="entry name" value="UXU OPERON TRANSCRIPTIONAL REGULATOR"/>
    <property type="match status" value="1"/>
</dbReference>
<gene>
    <name evidence="5" type="ORF">BLA60_29965</name>
</gene>
<evidence type="ECO:0000313" key="6">
    <source>
        <dbReference type="Proteomes" id="UP000185696"/>
    </source>
</evidence>
<dbReference type="Proteomes" id="UP000185696">
    <property type="component" value="Unassembled WGS sequence"/>
</dbReference>
<dbReference type="InterPro" id="IPR000524">
    <property type="entry name" value="Tscrpt_reg_HTH_GntR"/>
</dbReference>
<name>A0A7Z0WJT3_9PSEU</name>
<dbReference type="EMBL" id="MSIF01000019">
    <property type="protein sequence ID" value="OLF06784.1"/>
    <property type="molecule type" value="Genomic_DNA"/>
</dbReference>
<dbReference type="PRINTS" id="PR00035">
    <property type="entry name" value="HTHGNTR"/>
</dbReference>
<proteinExistence type="predicted"/>
<dbReference type="Pfam" id="PF07729">
    <property type="entry name" value="FCD"/>
    <property type="match status" value="1"/>
</dbReference>
<reference evidence="5 6" key="1">
    <citation type="submission" date="2016-12" db="EMBL/GenBank/DDBJ databases">
        <title>The draft genome sequence of Actinophytocola xinjiangensis.</title>
        <authorList>
            <person name="Wang W."/>
            <person name="Yuan L."/>
        </authorList>
    </citation>
    <scope>NUCLEOTIDE SEQUENCE [LARGE SCALE GENOMIC DNA]</scope>
    <source>
        <strain evidence="5 6">CGMCC 4.4663</strain>
    </source>
</reference>
<dbReference type="SUPFAM" id="SSF48008">
    <property type="entry name" value="GntR ligand-binding domain-like"/>
    <property type="match status" value="1"/>
</dbReference>
<keyword evidence="1" id="KW-0805">Transcription regulation</keyword>
<comment type="caution">
    <text evidence="5">The sequence shown here is derived from an EMBL/GenBank/DDBJ whole genome shotgun (WGS) entry which is preliminary data.</text>
</comment>
<accession>A0A7Z0WJT3</accession>
<dbReference type="SUPFAM" id="SSF46785">
    <property type="entry name" value="Winged helix' DNA-binding domain"/>
    <property type="match status" value="1"/>
</dbReference>
<dbReference type="SMART" id="SM00345">
    <property type="entry name" value="HTH_GNTR"/>
    <property type="match status" value="1"/>
</dbReference>
<dbReference type="OrthoDB" id="8664638at2"/>
<dbReference type="GO" id="GO:0003700">
    <property type="term" value="F:DNA-binding transcription factor activity"/>
    <property type="evidence" value="ECO:0007669"/>
    <property type="project" value="InterPro"/>
</dbReference>
<dbReference type="Pfam" id="PF00392">
    <property type="entry name" value="GntR"/>
    <property type="match status" value="1"/>
</dbReference>
<keyword evidence="6" id="KW-1185">Reference proteome</keyword>
<dbReference type="InterPro" id="IPR011711">
    <property type="entry name" value="GntR_C"/>
</dbReference>
<dbReference type="GO" id="GO:0003677">
    <property type="term" value="F:DNA binding"/>
    <property type="evidence" value="ECO:0007669"/>
    <property type="project" value="UniProtKB-KW"/>
</dbReference>
<keyword evidence="3" id="KW-0804">Transcription</keyword>
<dbReference type="InterPro" id="IPR036388">
    <property type="entry name" value="WH-like_DNA-bd_sf"/>
</dbReference>
<protein>
    <submittedName>
        <fullName evidence="5">GntR family transcriptional regulator</fullName>
    </submittedName>
</protein>
<dbReference type="AlphaFoldDB" id="A0A7Z0WJT3"/>
<dbReference type="CDD" id="cd07377">
    <property type="entry name" value="WHTH_GntR"/>
    <property type="match status" value="1"/>
</dbReference>
<evidence type="ECO:0000259" key="4">
    <source>
        <dbReference type="PROSITE" id="PS50949"/>
    </source>
</evidence>
<dbReference type="Gene3D" id="1.10.10.10">
    <property type="entry name" value="Winged helix-like DNA-binding domain superfamily/Winged helix DNA-binding domain"/>
    <property type="match status" value="1"/>
</dbReference>
<evidence type="ECO:0000256" key="3">
    <source>
        <dbReference type="ARBA" id="ARBA00023163"/>
    </source>
</evidence>
<evidence type="ECO:0000313" key="5">
    <source>
        <dbReference type="EMBL" id="OLF06784.1"/>
    </source>
</evidence>
<dbReference type="PANTHER" id="PTHR43537">
    <property type="entry name" value="TRANSCRIPTIONAL REGULATOR, GNTR FAMILY"/>
    <property type="match status" value="1"/>
</dbReference>
<dbReference type="Gene3D" id="1.20.120.530">
    <property type="entry name" value="GntR ligand-binding domain-like"/>
    <property type="match status" value="1"/>
</dbReference>
<evidence type="ECO:0000256" key="1">
    <source>
        <dbReference type="ARBA" id="ARBA00023015"/>
    </source>
</evidence>
<dbReference type="PROSITE" id="PS50949">
    <property type="entry name" value="HTH_GNTR"/>
    <property type="match status" value="1"/>
</dbReference>
<feature type="domain" description="HTH gntR-type" evidence="4">
    <location>
        <begin position="23"/>
        <end position="90"/>
    </location>
</feature>